<comment type="function">
    <text evidence="17">Member of the two-component regulatory system NreB/NreC involved in the control of dissimilatory nitrate/nitrite reduction in response to oxygen. NreB functions as a direct oxygen sensor histidine kinase which is autophosphorylated, in the absence of oxygen, probably at the conserved histidine residue, and transfers its phosphate group probably to a conserved aspartate residue of NreC. NreB/NreC activates the expression of the nitrate (narGHJI) and nitrite (nir) reductase operons, as well as the putative nitrate transporter gene narT.</text>
</comment>
<dbReference type="CDD" id="cd16917">
    <property type="entry name" value="HATPase_UhpB-NarQ-NarX-like"/>
    <property type="match status" value="1"/>
</dbReference>
<evidence type="ECO:0000256" key="2">
    <source>
        <dbReference type="ARBA" id="ARBA00001966"/>
    </source>
</evidence>
<dbReference type="Pfam" id="PF13424">
    <property type="entry name" value="TPR_12"/>
    <property type="match status" value="2"/>
</dbReference>
<evidence type="ECO:0000256" key="9">
    <source>
        <dbReference type="ARBA" id="ARBA00022679"/>
    </source>
</evidence>
<evidence type="ECO:0000256" key="8">
    <source>
        <dbReference type="ARBA" id="ARBA00022553"/>
    </source>
</evidence>
<evidence type="ECO:0000256" key="11">
    <source>
        <dbReference type="ARBA" id="ARBA00022741"/>
    </source>
</evidence>
<dbReference type="Proteomes" id="UP001501556">
    <property type="component" value="Unassembled WGS sequence"/>
</dbReference>
<dbReference type="Pfam" id="PF07730">
    <property type="entry name" value="HisKA_3"/>
    <property type="match status" value="1"/>
</dbReference>
<evidence type="ECO:0000256" key="17">
    <source>
        <dbReference type="ARBA" id="ARBA00024827"/>
    </source>
</evidence>
<dbReference type="SUPFAM" id="SSF48452">
    <property type="entry name" value="TPR-like"/>
    <property type="match status" value="2"/>
</dbReference>
<dbReference type="Gene3D" id="1.20.5.1930">
    <property type="match status" value="1"/>
</dbReference>
<dbReference type="EMBL" id="BAABDI010000011">
    <property type="protein sequence ID" value="GAA3973622.1"/>
    <property type="molecule type" value="Genomic_DNA"/>
</dbReference>
<keyword evidence="10" id="KW-0479">Metal-binding</keyword>
<dbReference type="SMART" id="SM00387">
    <property type="entry name" value="HATPase_c"/>
    <property type="match status" value="1"/>
</dbReference>
<evidence type="ECO:0000256" key="12">
    <source>
        <dbReference type="ARBA" id="ARBA00022777"/>
    </source>
</evidence>
<dbReference type="InterPro" id="IPR011990">
    <property type="entry name" value="TPR-like_helical_dom_sf"/>
</dbReference>
<keyword evidence="16" id="KW-0411">Iron-sulfur</keyword>
<dbReference type="RefSeq" id="WP_345123579.1">
    <property type="nucleotide sequence ID" value="NZ_BAABDI010000011.1"/>
</dbReference>
<feature type="domain" description="Histidine kinase" evidence="20">
    <location>
        <begin position="573"/>
        <end position="662"/>
    </location>
</feature>
<keyword evidence="19" id="KW-1133">Transmembrane helix</keyword>
<keyword evidence="7" id="KW-0963">Cytoplasm</keyword>
<dbReference type="Pfam" id="PF02518">
    <property type="entry name" value="HATPase_c"/>
    <property type="match status" value="1"/>
</dbReference>
<organism evidence="21 22">
    <name type="scientific">Hymenobacter antarcticus</name>
    <dbReference type="NCBI Taxonomy" id="486270"/>
    <lineage>
        <taxon>Bacteria</taxon>
        <taxon>Pseudomonadati</taxon>
        <taxon>Bacteroidota</taxon>
        <taxon>Cytophagia</taxon>
        <taxon>Cytophagales</taxon>
        <taxon>Hymenobacteraceae</taxon>
        <taxon>Hymenobacter</taxon>
    </lineage>
</organism>
<keyword evidence="9" id="KW-0808">Transferase</keyword>
<dbReference type="InterPro" id="IPR050482">
    <property type="entry name" value="Sensor_HK_TwoCompSys"/>
</dbReference>
<evidence type="ECO:0000313" key="22">
    <source>
        <dbReference type="Proteomes" id="UP001501556"/>
    </source>
</evidence>
<evidence type="ECO:0000256" key="19">
    <source>
        <dbReference type="SAM" id="Phobius"/>
    </source>
</evidence>
<keyword evidence="19" id="KW-0472">Membrane</keyword>
<gene>
    <name evidence="21" type="ORF">GCM10022407_19270</name>
</gene>
<dbReference type="SMART" id="SM00028">
    <property type="entry name" value="TPR"/>
    <property type="match status" value="7"/>
</dbReference>
<feature type="transmembrane region" description="Helical" evidence="19">
    <location>
        <begin position="409"/>
        <end position="429"/>
    </location>
</feature>
<evidence type="ECO:0000256" key="1">
    <source>
        <dbReference type="ARBA" id="ARBA00000085"/>
    </source>
</evidence>
<comment type="subcellular location">
    <subcellularLocation>
        <location evidence="3">Cytoplasm</location>
    </subcellularLocation>
</comment>
<sequence length="665" mass="72552">MKNNYWVGHVLLVLLGLGQATGGRAQQAPPRNPRLDSLEARLPQLTQADTNRVNTLNELIWENRDSHPARAQQLATEALALGQHLRFRRGIAKTYILRGIIYATTGRFEASIADFEQCRRQRAALGDWQGVAGAINNIGEAQAGLGRYRAAVASYVAALRLEQRYGTPERIAADLANLGTVYFQMGQYGRALAYQQHYLRLPGRVSDAHNDALAYQMMGESFEKLARSDSALHYFGRAASTSHGHGNPRGEAQAQLGLGRVLAARRQYPAAAARLGQALAQARQVEDQPTAAASLNALGRLALSQQQPAAARQQFGEAYTLSRRLKAREATREALAGLAASARQLANYRAAADYGQQLATLRDSLLTEASTRQIAELHISYESEQQAAENRLQAAQLRTQQQIIRRRNVQLGAGLATALLGAGLAYLLYGRHRLRQRLAHEQERQLLQQQRTTAVLEAEENERRRIGADLHDGVGQLITAARLNLNALDRDLATAAPATLHLLLDNALSVLDESFREVRSISHNLMPNALLKLGLVAAVRDFLSKMVSDDGLRADVQLFGLEERLPPMVESVLFRAIQELAQNIVKHARASVITLQIVRGDNELTVMVEDNGVGFDPQAPRPGAGIGLSNIETRLAYLGGQAYFDAAPGRGTIVTLTVPLAAAAP</sequence>
<evidence type="ECO:0000256" key="7">
    <source>
        <dbReference type="ARBA" id="ARBA00022490"/>
    </source>
</evidence>
<keyword evidence="15" id="KW-0902">Two-component regulatory system</keyword>
<comment type="cofactor">
    <cofactor evidence="2">
        <name>[4Fe-4S] cluster</name>
        <dbReference type="ChEBI" id="CHEBI:49883"/>
    </cofactor>
</comment>
<dbReference type="SUPFAM" id="SSF55874">
    <property type="entry name" value="ATPase domain of HSP90 chaperone/DNA topoisomerase II/histidine kinase"/>
    <property type="match status" value="1"/>
</dbReference>
<keyword evidence="22" id="KW-1185">Reference proteome</keyword>
<comment type="caution">
    <text evidence="21">The sequence shown here is derived from an EMBL/GenBank/DDBJ whole genome shotgun (WGS) entry which is preliminary data.</text>
</comment>
<dbReference type="EC" id="2.7.13.3" evidence="4"/>
<evidence type="ECO:0000256" key="16">
    <source>
        <dbReference type="ARBA" id="ARBA00023014"/>
    </source>
</evidence>
<dbReference type="InterPro" id="IPR005467">
    <property type="entry name" value="His_kinase_dom"/>
</dbReference>
<comment type="catalytic activity">
    <reaction evidence="1">
        <text>ATP + protein L-histidine = ADP + protein N-phospho-L-histidine.</text>
        <dbReference type="EC" id="2.7.13.3"/>
    </reaction>
</comment>
<evidence type="ECO:0000256" key="4">
    <source>
        <dbReference type="ARBA" id="ARBA00012438"/>
    </source>
</evidence>
<dbReference type="InterPro" id="IPR011712">
    <property type="entry name" value="Sig_transdc_His_kin_sub3_dim/P"/>
</dbReference>
<keyword evidence="19" id="KW-0812">Transmembrane</keyword>
<evidence type="ECO:0000313" key="21">
    <source>
        <dbReference type="EMBL" id="GAA3973622.1"/>
    </source>
</evidence>
<protein>
    <recommendedName>
        <fullName evidence="5">Oxygen sensor histidine kinase NreB</fullName>
        <ecNumber evidence="4">2.7.13.3</ecNumber>
    </recommendedName>
    <alternativeName>
        <fullName evidence="18">Nitrogen regulation protein B</fullName>
    </alternativeName>
</protein>
<keyword evidence="8" id="KW-0597">Phosphoprotein</keyword>
<keyword evidence="12" id="KW-0418">Kinase</keyword>
<evidence type="ECO:0000256" key="13">
    <source>
        <dbReference type="ARBA" id="ARBA00022840"/>
    </source>
</evidence>
<dbReference type="PROSITE" id="PS50109">
    <property type="entry name" value="HIS_KIN"/>
    <property type="match status" value="1"/>
</dbReference>
<dbReference type="PANTHER" id="PTHR24421:SF10">
    <property type="entry name" value="NITRATE_NITRITE SENSOR PROTEIN NARQ"/>
    <property type="match status" value="1"/>
</dbReference>
<evidence type="ECO:0000259" key="20">
    <source>
        <dbReference type="PROSITE" id="PS50109"/>
    </source>
</evidence>
<accession>A0ABP7PZJ6</accession>
<evidence type="ECO:0000256" key="5">
    <source>
        <dbReference type="ARBA" id="ARBA00017322"/>
    </source>
</evidence>
<dbReference type="Gene3D" id="1.25.40.10">
    <property type="entry name" value="Tetratricopeptide repeat domain"/>
    <property type="match status" value="2"/>
</dbReference>
<dbReference type="PANTHER" id="PTHR24421">
    <property type="entry name" value="NITRATE/NITRITE SENSOR PROTEIN NARX-RELATED"/>
    <property type="match status" value="1"/>
</dbReference>
<keyword evidence="13" id="KW-0067">ATP-binding</keyword>
<evidence type="ECO:0000256" key="6">
    <source>
        <dbReference type="ARBA" id="ARBA00022485"/>
    </source>
</evidence>
<dbReference type="Pfam" id="PF13181">
    <property type="entry name" value="TPR_8"/>
    <property type="match status" value="1"/>
</dbReference>
<dbReference type="PRINTS" id="PR00344">
    <property type="entry name" value="BCTRLSENSOR"/>
</dbReference>
<reference evidence="22" key="1">
    <citation type="journal article" date="2019" name="Int. J. Syst. Evol. Microbiol.">
        <title>The Global Catalogue of Microorganisms (GCM) 10K type strain sequencing project: providing services to taxonomists for standard genome sequencing and annotation.</title>
        <authorList>
            <consortium name="The Broad Institute Genomics Platform"/>
            <consortium name="The Broad Institute Genome Sequencing Center for Infectious Disease"/>
            <person name="Wu L."/>
            <person name="Ma J."/>
        </authorList>
    </citation>
    <scope>NUCLEOTIDE SEQUENCE [LARGE SCALE GENOMIC DNA]</scope>
    <source>
        <strain evidence="22">JCM 17217</strain>
    </source>
</reference>
<keyword evidence="6" id="KW-0004">4Fe-4S</keyword>
<evidence type="ECO:0000256" key="10">
    <source>
        <dbReference type="ARBA" id="ARBA00022723"/>
    </source>
</evidence>
<name>A0ABP7PZJ6_9BACT</name>
<keyword evidence="14" id="KW-0408">Iron</keyword>
<evidence type="ECO:0000256" key="3">
    <source>
        <dbReference type="ARBA" id="ARBA00004496"/>
    </source>
</evidence>
<dbReference type="InterPro" id="IPR019734">
    <property type="entry name" value="TPR_rpt"/>
</dbReference>
<evidence type="ECO:0000256" key="18">
    <source>
        <dbReference type="ARBA" id="ARBA00030800"/>
    </source>
</evidence>
<dbReference type="InterPro" id="IPR003594">
    <property type="entry name" value="HATPase_dom"/>
</dbReference>
<keyword evidence="11" id="KW-0547">Nucleotide-binding</keyword>
<evidence type="ECO:0000256" key="14">
    <source>
        <dbReference type="ARBA" id="ARBA00023004"/>
    </source>
</evidence>
<proteinExistence type="predicted"/>
<dbReference type="InterPro" id="IPR004358">
    <property type="entry name" value="Sig_transdc_His_kin-like_C"/>
</dbReference>
<dbReference type="Gene3D" id="3.30.565.10">
    <property type="entry name" value="Histidine kinase-like ATPase, C-terminal domain"/>
    <property type="match status" value="1"/>
</dbReference>
<dbReference type="InterPro" id="IPR036890">
    <property type="entry name" value="HATPase_C_sf"/>
</dbReference>
<evidence type="ECO:0000256" key="15">
    <source>
        <dbReference type="ARBA" id="ARBA00023012"/>
    </source>
</evidence>